<gene>
    <name evidence="1" type="ORF">AVEN_241199_1</name>
</gene>
<proteinExistence type="predicted"/>
<protein>
    <submittedName>
        <fullName evidence="1">Uncharacterized protein</fullName>
    </submittedName>
</protein>
<reference evidence="1 2" key="1">
    <citation type="journal article" date="2019" name="Sci. Rep.">
        <title>Orb-weaving spider Araneus ventricosus genome elucidates the spidroin gene catalogue.</title>
        <authorList>
            <person name="Kono N."/>
            <person name="Nakamura H."/>
            <person name="Ohtoshi R."/>
            <person name="Moran D.A.P."/>
            <person name="Shinohara A."/>
            <person name="Yoshida Y."/>
            <person name="Fujiwara M."/>
            <person name="Mori M."/>
            <person name="Tomita M."/>
            <person name="Arakawa K."/>
        </authorList>
    </citation>
    <scope>NUCLEOTIDE SEQUENCE [LARGE SCALE GENOMIC DNA]</scope>
</reference>
<dbReference type="AlphaFoldDB" id="A0A4Y2D0H0"/>
<sequence length="108" mass="12563">MVLTKAYSTASTDAFRVLRGCPLFNLKVRTDVVTSQHIQRIKNFREIGGLQSFDFERARKPWEVIKIGWSLFEKSQTFENVILISRKSKTELGVPTFTSKQMMRFTQN</sequence>
<keyword evidence="2" id="KW-1185">Reference proteome</keyword>
<dbReference type="Proteomes" id="UP000499080">
    <property type="component" value="Unassembled WGS sequence"/>
</dbReference>
<evidence type="ECO:0000313" key="1">
    <source>
        <dbReference type="EMBL" id="GBM09869.1"/>
    </source>
</evidence>
<name>A0A4Y2D0H0_ARAVE</name>
<dbReference type="EMBL" id="BGPR01000277">
    <property type="protein sequence ID" value="GBM09869.1"/>
    <property type="molecule type" value="Genomic_DNA"/>
</dbReference>
<organism evidence="1 2">
    <name type="scientific">Araneus ventricosus</name>
    <name type="common">Orbweaver spider</name>
    <name type="synonym">Epeira ventricosa</name>
    <dbReference type="NCBI Taxonomy" id="182803"/>
    <lineage>
        <taxon>Eukaryota</taxon>
        <taxon>Metazoa</taxon>
        <taxon>Ecdysozoa</taxon>
        <taxon>Arthropoda</taxon>
        <taxon>Chelicerata</taxon>
        <taxon>Arachnida</taxon>
        <taxon>Araneae</taxon>
        <taxon>Araneomorphae</taxon>
        <taxon>Entelegynae</taxon>
        <taxon>Araneoidea</taxon>
        <taxon>Araneidae</taxon>
        <taxon>Araneus</taxon>
    </lineage>
</organism>
<evidence type="ECO:0000313" key="2">
    <source>
        <dbReference type="Proteomes" id="UP000499080"/>
    </source>
</evidence>
<comment type="caution">
    <text evidence="1">The sequence shown here is derived from an EMBL/GenBank/DDBJ whole genome shotgun (WGS) entry which is preliminary data.</text>
</comment>
<accession>A0A4Y2D0H0</accession>